<keyword evidence="8" id="KW-1185">Reference proteome</keyword>
<dbReference type="EMBL" id="JACMSC010000001">
    <property type="protein sequence ID" value="KAG6536822.1"/>
    <property type="molecule type" value="Genomic_DNA"/>
</dbReference>
<evidence type="ECO:0000256" key="4">
    <source>
        <dbReference type="ARBA" id="ARBA00022946"/>
    </source>
</evidence>
<keyword evidence="3" id="KW-0934">Plastid</keyword>
<comment type="subcellular location">
    <subcellularLocation>
        <location evidence="1">Plastid</location>
        <location evidence="1">Chloroplast</location>
    </subcellularLocation>
</comment>
<comment type="caution">
    <text evidence="7">The sequence shown here is derived from an EMBL/GenBank/DDBJ whole genome shotgun (WGS) entry which is preliminary data.</text>
</comment>
<evidence type="ECO:0000256" key="3">
    <source>
        <dbReference type="ARBA" id="ARBA00022640"/>
    </source>
</evidence>
<dbReference type="Pfam" id="PF01722">
    <property type="entry name" value="BolA"/>
    <property type="match status" value="1"/>
</dbReference>
<protein>
    <submittedName>
        <fullName evidence="7">Uncharacterized protein</fullName>
    </submittedName>
</protein>
<comment type="similarity">
    <text evidence="5">Belongs to the BolA/IbaG family.</text>
</comment>
<evidence type="ECO:0000256" key="2">
    <source>
        <dbReference type="ARBA" id="ARBA00022528"/>
    </source>
</evidence>
<dbReference type="PANTHER" id="PTHR46230">
    <property type="match status" value="1"/>
</dbReference>
<dbReference type="PANTHER" id="PTHR46230:SF6">
    <property type="entry name" value="PROTEIN BOLA1, CHLOROPLASTIC"/>
    <property type="match status" value="1"/>
</dbReference>
<evidence type="ECO:0000313" key="8">
    <source>
        <dbReference type="Proteomes" id="UP000734854"/>
    </source>
</evidence>
<feature type="compositionally biased region" description="Polar residues" evidence="6">
    <location>
        <begin position="97"/>
        <end position="106"/>
    </location>
</feature>
<dbReference type="Gene3D" id="3.30.300.90">
    <property type="entry name" value="BolA-like"/>
    <property type="match status" value="1"/>
</dbReference>
<evidence type="ECO:0000256" key="1">
    <source>
        <dbReference type="ARBA" id="ARBA00004229"/>
    </source>
</evidence>
<proteinExistence type="inferred from homology"/>
<reference evidence="7 8" key="1">
    <citation type="submission" date="2020-08" db="EMBL/GenBank/DDBJ databases">
        <title>Plant Genome Project.</title>
        <authorList>
            <person name="Zhang R.-G."/>
        </authorList>
    </citation>
    <scope>NUCLEOTIDE SEQUENCE [LARGE SCALE GENOMIC DNA]</scope>
    <source>
        <tissue evidence="7">Rhizome</tissue>
    </source>
</reference>
<sequence>MGSRGVNIAISRANRIRQTLQSALEASVLEIEDVSYKHAGHAGVKVGENETHFNIKIVSPKFDGQNLVKRHRMVYELLGDELKSGLHAISIVAKTPQETSPANNTIAAEGDRNGRTAAPPPSPSPGVYSSSGRTSGSRVEWQTLTKGNFSSQIRLHPQILLVVTVPWFNEARTLMKEVSYWVANDEELKFLKLLVINRSSEKMLTDILGAKD</sequence>
<keyword evidence="4" id="KW-0809">Transit peptide</keyword>
<dbReference type="SUPFAM" id="SSF82657">
    <property type="entry name" value="BolA-like"/>
    <property type="match status" value="1"/>
</dbReference>
<dbReference type="AlphaFoldDB" id="A0A8J5M929"/>
<evidence type="ECO:0000256" key="6">
    <source>
        <dbReference type="SAM" id="MobiDB-lite"/>
    </source>
</evidence>
<evidence type="ECO:0000256" key="5">
    <source>
        <dbReference type="RuleBase" id="RU003860"/>
    </source>
</evidence>
<feature type="region of interest" description="Disordered" evidence="6">
    <location>
        <begin position="97"/>
        <end position="134"/>
    </location>
</feature>
<dbReference type="GO" id="GO:0009507">
    <property type="term" value="C:chloroplast"/>
    <property type="evidence" value="ECO:0007669"/>
    <property type="project" value="UniProtKB-SubCell"/>
</dbReference>
<evidence type="ECO:0000313" key="7">
    <source>
        <dbReference type="EMBL" id="KAG6536822.1"/>
    </source>
</evidence>
<dbReference type="FunFam" id="3.30.300.90:FF:000004">
    <property type="entry name" value="SufE-like protein, chloroplastic"/>
    <property type="match status" value="1"/>
</dbReference>
<dbReference type="InterPro" id="IPR002634">
    <property type="entry name" value="BolA"/>
</dbReference>
<accession>A0A8J5M929</accession>
<dbReference type="Proteomes" id="UP000734854">
    <property type="component" value="Unassembled WGS sequence"/>
</dbReference>
<keyword evidence="2" id="KW-0150">Chloroplast</keyword>
<dbReference type="GO" id="GO:0016226">
    <property type="term" value="P:iron-sulfur cluster assembly"/>
    <property type="evidence" value="ECO:0007669"/>
    <property type="project" value="TreeGrafter"/>
</dbReference>
<gene>
    <name evidence="7" type="ORF">ZIOFF_001891</name>
</gene>
<name>A0A8J5M929_ZINOF</name>
<organism evidence="7 8">
    <name type="scientific">Zingiber officinale</name>
    <name type="common">Ginger</name>
    <name type="synonym">Amomum zingiber</name>
    <dbReference type="NCBI Taxonomy" id="94328"/>
    <lineage>
        <taxon>Eukaryota</taxon>
        <taxon>Viridiplantae</taxon>
        <taxon>Streptophyta</taxon>
        <taxon>Embryophyta</taxon>
        <taxon>Tracheophyta</taxon>
        <taxon>Spermatophyta</taxon>
        <taxon>Magnoliopsida</taxon>
        <taxon>Liliopsida</taxon>
        <taxon>Zingiberales</taxon>
        <taxon>Zingiberaceae</taxon>
        <taxon>Zingiber</taxon>
    </lineage>
</organism>
<dbReference type="InterPro" id="IPR036065">
    <property type="entry name" value="BolA-like_sf"/>
</dbReference>